<keyword evidence="1" id="KW-0472">Membrane</keyword>
<evidence type="ECO:0000256" key="1">
    <source>
        <dbReference type="SAM" id="Phobius"/>
    </source>
</evidence>
<dbReference type="OrthoDB" id="566028at2759"/>
<dbReference type="EMBL" id="JAMSHJ010000003">
    <property type="protein sequence ID" value="KAI5430055.1"/>
    <property type="molecule type" value="Genomic_DNA"/>
</dbReference>
<gene>
    <name evidence="2" type="ORF">KIW84_034580</name>
</gene>
<keyword evidence="1" id="KW-1133">Transmembrane helix</keyword>
<comment type="caution">
    <text evidence="2">The sequence shown here is derived from an EMBL/GenBank/DDBJ whole genome shotgun (WGS) entry which is preliminary data.</text>
</comment>
<name>A0A9D5B4J9_PEA</name>
<keyword evidence="3" id="KW-1185">Reference proteome</keyword>
<organism evidence="2 3">
    <name type="scientific">Pisum sativum</name>
    <name type="common">Garden pea</name>
    <name type="synonym">Lathyrus oleraceus</name>
    <dbReference type="NCBI Taxonomy" id="3888"/>
    <lineage>
        <taxon>Eukaryota</taxon>
        <taxon>Viridiplantae</taxon>
        <taxon>Streptophyta</taxon>
        <taxon>Embryophyta</taxon>
        <taxon>Tracheophyta</taxon>
        <taxon>Spermatophyta</taxon>
        <taxon>Magnoliopsida</taxon>
        <taxon>eudicotyledons</taxon>
        <taxon>Gunneridae</taxon>
        <taxon>Pentapetalae</taxon>
        <taxon>rosids</taxon>
        <taxon>fabids</taxon>
        <taxon>Fabales</taxon>
        <taxon>Fabaceae</taxon>
        <taxon>Papilionoideae</taxon>
        <taxon>50 kb inversion clade</taxon>
        <taxon>NPAAA clade</taxon>
        <taxon>Hologalegina</taxon>
        <taxon>IRL clade</taxon>
        <taxon>Fabeae</taxon>
        <taxon>Lathyrus</taxon>
    </lineage>
</organism>
<feature type="transmembrane region" description="Helical" evidence="1">
    <location>
        <begin position="337"/>
        <end position="366"/>
    </location>
</feature>
<sequence>MAFTPVFSNRFLLNLPSTNLRRCSTTQPVTVTLFHSLPFPHKLFVNAHAFHHFRNRIRCFKQEGEENYEALKSKDIPDTQDRLSNEVQTNGEDGHNKTEIPFLAMIVIALGVAAIATFASIRQQPILGSPSSLQILSQGSSSSVVAPVAAGFTFKVFGFSVVIPQYAPGWIYFWLLMAAGCGLFISEEALNIWVGTSIARLLSLDGTWQSFAESFSRNAPYIISTVLWVYWGVCISDLIPFYFGKLFRQSGASADVTSRLGIGKEKAIEITDVVQKYGNLIGFVERFSLGVRNPTAFLAGALGISPELFFAGVCCGGLFTLSIQLGIGFLLRERPLFALATVATVVGIWTVFPYALAASTALFFYVRSKYFS</sequence>
<feature type="transmembrane region" description="Helical" evidence="1">
    <location>
        <begin position="170"/>
        <end position="194"/>
    </location>
</feature>
<dbReference type="PANTHER" id="PTHR30353">
    <property type="entry name" value="INNER MEMBRANE PROTEIN DEDA-RELATED"/>
    <property type="match status" value="1"/>
</dbReference>
<feature type="transmembrane region" description="Helical" evidence="1">
    <location>
        <begin position="102"/>
        <end position="121"/>
    </location>
</feature>
<evidence type="ECO:0000313" key="2">
    <source>
        <dbReference type="EMBL" id="KAI5430055.1"/>
    </source>
</evidence>
<reference evidence="2 3" key="1">
    <citation type="journal article" date="2022" name="Nat. Genet.">
        <title>Improved pea reference genome and pan-genome highlight genomic features and evolutionary characteristics.</title>
        <authorList>
            <person name="Yang T."/>
            <person name="Liu R."/>
            <person name="Luo Y."/>
            <person name="Hu S."/>
            <person name="Wang D."/>
            <person name="Wang C."/>
            <person name="Pandey M.K."/>
            <person name="Ge S."/>
            <person name="Xu Q."/>
            <person name="Li N."/>
            <person name="Li G."/>
            <person name="Huang Y."/>
            <person name="Saxena R.K."/>
            <person name="Ji Y."/>
            <person name="Li M."/>
            <person name="Yan X."/>
            <person name="He Y."/>
            <person name="Liu Y."/>
            <person name="Wang X."/>
            <person name="Xiang C."/>
            <person name="Varshney R.K."/>
            <person name="Ding H."/>
            <person name="Gao S."/>
            <person name="Zong X."/>
        </authorList>
    </citation>
    <scope>NUCLEOTIDE SEQUENCE [LARGE SCALE GENOMIC DNA]</scope>
    <source>
        <strain evidence="2 3">cv. Zhongwan 6</strain>
    </source>
</reference>
<keyword evidence="1" id="KW-0812">Transmembrane</keyword>
<feature type="transmembrane region" description="Helical" evidence="1">
    <location>
        <begin position="221"/>
        <end position="243"/>
    </location>
</feature>
<proteinExistence type="predicted"/>
<dbReference type="PANTHER" id="PTHR30353:SF0">
    <property type="entry name" value="TRANSMEMBRANE PROTEIN"/>
    <property type="match status" value="1"/>
</dbReference>
<accession>A0A9D5B4J9</accession>
<dbReference type="AlphaFoldDB" id="A0A9D5B4J9"/>
<dbReference type="Gramene" id="Psat3g145840.1">
    <property type="protein sequence ID" value="Psat3g145840.1.cds"/>
    <property type="gene ID" value="Psat3g145840"/>
</dbReference>
<feature type="transmembrane region" description="Helical" evidence="1">
    <location>
        <begin position="141"/>
        <end position="163"/>
    </location>
</feature>
<dbReference type="Gramene" id="PSAT_LOCUS11917_t1">
    <property type="protein sequence ID" value="CAL5192001.1"/>
    <property type="gene ID" value="PSAT_LOCUS11917"/>
</dbReference>
<dbReference type="InterPro" id="IPR032818">
    <property type="entry name" value="DedA-like"/>
</dbReference>
<feature type="transmembrane region" description="Helical" evidence="1">
    <location>
        <begin position="308"/>
        <end position="331"/>
    </location>
</feature>
<evidence type="ECO:0008006" key="4">
    <source>
        <dbReference type="Google" id="ProtNLM"/>
    </source>
</evidence>
<protein>
    <recommendedName>
        <fullName evidence="4">Transmembrane protein</fullName>
    </recommendedName>
</protein>
<dbReference type="Proteomes" id="UP001058974">
    <property type="component" value="Chromosome 3"/>
</dbReference>
<evidence type="ECO:0000313" key="3">
    <source>
        <dbReference type="Proteomes" id="UP001058974"/>
    </source>
</evidence>
<dbReference type="Gramene" id="Psat03G0458000-T1">
    <property type="protein sequence ID" value="KAI5430055.1"/>
    <property type="gene ID" value="KIW84_034580"/>
</dbReference>